<gene>
    <name evidence="1" type="ORF">HCN56_25080</name>
</gene>
<dbReference type="InterPro" id="IPR037883">
    <property type="entry name" value="Knr4/Smi1-like_sf"/>
</dbReference>
<dbReference type="EMBL" id="JAAVJD010000408">
    <property type="protein sequence ID" value="NJQ08751.1"/>
    <property type="molecule type" value="Genomic_DNA"/>
</dbReference>
<reference evidence="1 2" key="1">
    <citation type="submission" date="2020-03" db="EMBL/GenBank/DDBJ databases">
        <title>Draft genome of Streptomyces sp. ventii, isolated from the Axial Seamount in the Pacific Ocean, and resequencing of the two type strains Streptomyces lonarensis strain NCL 716 and Streptomyces bohaiensis strain 11A07.</title>
        <authorList>
            <person name="Loughran R.M."/>
            <person name="Pfannmuller K.M."/>
            <person name="Wasson B.J."/>
            <person name="Deadmond M.C."/>
            <person name="Paddock B.E."/>
            <person name="Koyack M.J."/>
            <person name="Gallegos D.A."/>
            <person name="Mitchell E.A."/>
            <person name="Ushijima B."/>
            <person name="Saw J.H."/>
            <person name="Mcphail K.L."/>
            <person name="Videau P."/>
        </authorList>
    </citation>
    <scope>NUCLEOTIDE SEQUENCE [LARGE SCALE GENOMIC DNA]</scope>
    <source>
        <strain evidence="1 2">NCL716</strain>
    </source>
</reference>
<name>A0A7X6D5U1_9ACTN</name>
<protein>
    <submittedName>
        <fullName evidence="1">SMI1/KNR4 family protein</fullName>
    </submittedName>
</protein>
<dbReference type="SUPFAM" id="SSF160631">
    <property type="entry name" value="SMI1/KNR4-like"/>
    <property type="match status" value="1"/>
</dbReference>
<organism evidence="1 2">
    <name type="scientific">Streptomyces lonarensis</name>
    <dbReference type="NCBI Taxonomy" id="700599"/>
    <lineage>
        <taxon>Bacteria</taxon>
        <taxon>Bacillati</taxon>
        <taxon>Actinomycetota</taxon>
        <taxon>Actinomycetes</taxon>
        <taxon>Kitasatosporales</taxon>
        <taxon>Streptomycetaceae</taxon>
        <taxon>Streptomyces</taxon>
    </lineage>
</organism>
<comment type="caution">
    <text evidence="1">The sequence shown here is derived from an EMBL/GenBank/DDBJ whole genome shotgun (WGS) entry which is preliminary data.</text>
</comment>
<keyword evidence="2" id="KW-1185">Reference proteome</keyword>
<dbReference type="Proteomes" id="UP000578686">
    <property type="component" value="Unassembled WGS sequence"/>
</dbReference>
<evidence type="ECO:0000313" key="1">
    <source>
        <dbReference type="EMBL" id="NJQ08751.1"/>
    </source>
</evidence>
<sequence length="246" mass="25538">MRELVLGSPAVSPAGGAAAPSVAAVAAAERVTGPLPPSFRWWLTTFGGGRIGGAETAVVAPSGWQDEYDAVTAPWRREERPGLLACAEEPDGARYWFDLTERRADGECPVLCDAGDGLGPQPFAATFAGFPAVVVALATGQRHGPNPAVAELWRQGPGVMLPCGVQAYGPDVLPERNATYEVARWAPDWVLVGDDSGGAGLLMRRHGADRSSVYLLGLGALEPDVAAAGERVTGDLGAWLTAGAPR</sequence>
<evidence type="ECO:0000313" key="2">
    <source>
        <dbReference type="Proteomes" id="UP000578686"/>
    </source>
</evidence>
<dbReference type="AlphaFoldDB" id="A0A7X6D5U1"/>
<dbReference type="Gene3D" id="3.40.1580.10">
    <property type="entry name" value="SMI1/KNR4-like"/>
    <property type="match status" value="1"/>
</dbReference>
<proteinExistence type="predicted"/>
<accession>A0A7X6D5U1</accession>